<dbReference type="InterPro" id="IPR035986">
    <property type="entry name" value="PKD_dom_sf"/>
</dbReference>
<dbReference type="GO" id="GO:0032438">
    <property type="term" value="P:melanosome organization"/>
    <property type="evidence" value="ECO:0007669"/>
    <property type="project" value="TreeGrafter"/>
</dbReference>
<evidence type="ECO:0000256" key="1">
    <source>
        <dbReference type="ARBA" id="ARBA00022729"/>
    </source>
</evidence>
<dbReference type="GeneTree" id="ENSGT00950000183188"/>
<dbReference type="SMART" id="SM00089">
    <property type="entry name" value="PKD"/>
    <property type="match status" value="1"/>
</dbReference>
<evidence type="ECO:0000259" key="6">
    <source>
        <dbReference type="PROSITE" id="PS50093"/>
    </source>
</evidence>
<dbReference type="Ensembl" id="ENSCSET00000015175.1">
    <property type="protein sequence ID" value="ENSCSEP00000014995.1"/>
    <property type="gene ID" value="ENSCSEG00000009638.1"/>
</dbReference>
<dbReference type="OrthoDB" id="9939762at2759"/>
<organism evidence="7 8">
    <name type="scientific">Cynoglossus semilaevis</name>
    <name type="common">Tongue sole</name>
    <dbReference type="NCBI Taxonomy" id="244447"/>
    <lineage>
        <taxon>Eukaryota</taxon>
        <taxon>Metazoa</taxon>
        <taxon>Chordata</taxon>
        <taxon>Craniata</taxon>
        <taxon>Vertebrata</taxon>
        <taxon>Euteleostomi</taxon>
        <taxon>Actinopterygii</taxon>
        <taxon>Neopterygii</taxon>
        <taxon>Teleostei</taxon>
        <taxon>Neoteleostei</taxon>
        <taxon>Acanthomorphata</taxon>
        <taxon>Carangaria</taxon>
        <taxon>Pleuronectiformes</taxon>
        <taxon>Pleuronectoidei</taxon>
        <taxon>Cynoglossidae</taxon>
        <taxon>Cynoglossinae</taxon>
        <taxon>Cynoglossus</taxon>
    </lineage>
</organism>
<dbReference type="GeneID" id="103385220"/>
<dbReference type="OMA" id="EIVQMEN"/>
<feature type="chain" id="PRO_5018006238" evidence="5">
    <location>
        <begin position="20"/>
        <end position="584"/>
    </location>
</feature>
<keyword evidence="4" id="KW-0472">Membrane</keyword>
<dbReference type="PANTHER" id="PTHR11861">
    <property type="entry name" value="MELANOCYTE PROTEIN PMEL 17-RELATED"/>
    <property type="match status" value="1"/>
</dbReference>
<dbReference type="GO" id="GO:0042470">
    <property type="term" value="C:melanosome"/>
    <property type="evidence" value="ECO:0007669"/>
    <property type="project" value="TreeGrafter"/>
</dbReference>
<dbReference type="InterPro" id="IPR046846">
    <property type="entry name" value="PKAT_KLD"/>
</dbReference>
<reference evidence="7" key="3">
    <citation type="submission" date="2025-09" db="UniProtKB">
        <authorList>
            <consortium name="Ensembl"/>
        </authorList>
    </citation>
    <scope>IDENTIFICATION</scope>
</reference>
<dbReference type="InterPro" id="IPR000601">
    <property type="entry name" value="PKD_dom"/>
</dbReference>
<dbReference type="CTD" id="562810"/>
<evidence type="ECO:0000256" key="5">
    <source>
        <dbReference type="SAM" id="SignalP"/>
    </source>
</evidence>
<dbReference type="InterPro" id="IPR059017">
    <property type="entry name" value="PMEL_NMB_N"/>
</dbReference>
<keyword evidence="8" id="KW-1185">Reference proteome</keyword>
<evidence type="ECO:0000313" key="8">
    <source>
        <dbReference type="Proteomes" id="UP000265120"/>
    </source>
</evidence>
<keyword evidence="1 5" id="KW-0732">Signal</keyword>
<proteinExistence type="inferred from homology"/>
<dbReference type="STRING" id="244447.ENSCSEP00000014995"/>
<dbReference type="Pfam" id="PF26141">
    <property type="entry name" value="PMEL_NMB_N"/>
    <property type="match status" value="1"/>
</dbReference>
<dbReference type="Gene3D" id="2.60.40.10">
    <property type="entry name" value="Immunoglobulins"/>
    <property type="match status" value="1"/>
</dbReference>
<name>A0A3P8VR99_CYNSE</name>
<keyword evidence="4" id="KW-0812">Transmembrane</keyword>
<comment type="similarity">
    <text evidence="3">Belongs to the PMEL/NMB family.</text>
</comment>
<dbReference type="CDD" id="cd00146">
    <property type="entry name" value="PKD"/>
    <property type="match status" value="1"/>
</dbReference>
<dbReference type="Pfam" id="PF20433">
    <property type="entry name" value="PKAT_KLD"/>
    <property type="match status" value="1"/>
</dbReference>
<dbReference type="InterPro" id="IPR022409">
    <property type="entry name" value="PKD/Chitinase_dom"/>
</dbReference>
<feature type="transmembrane region" description="Helical" evidence="4">
    <location>
        <begin position="512"/>
        <end position="533"/>
    </location>
</feature>
<dbReference type="FunFam" id="2.60.40.10:FF:001512">
    <property type="entry name" value="Premelanosome protein a"/>
    <property type="match status" value="1"/>
</dbReference>
<dbReference type="KEGG" id="csem:103385220"/>
<dbReference type="Proteomes" id="UP000265120">
    <property type="component" value="Chromosome 10"/>
</dbReference>
<feature type="signal peptide" evidence="5">
    <location>
        <begin position="1"/>
        <end position="19"/>
    </location>
</feature>
<dbReference type="GO" id="GO:0005886">
    <property type="term" value="C:plasma membrane"/>
    <property type="evidence" value="ECO:0007669"/>
    <property type="project" value="TreeGrafter"/>
</dbReference>
<keyword evidence="4" id="KW-1133">Transmembrane helix</keyword>
<evidence type="ECO:0000313" key="7">
    <source>
        <dbReference type="Ensembl" id="ENSCSEP00000014995.1"/>
    </source>
</evidence>
<dbReference type="Pfam" id="PF00801">
    <property type="entry name" value="PKD"/>
    <property type="match status" value="1"/>
</dbReference>
<evidence type="ECO:0000256" key="4">
    <source>
        <dbReference type="SAM" id="Phobius"/>
    </source>
</evidence>
<dbReference type="AlphaFoldDB" id="A0A3P8VR99"/>
<dbReference type="InParanoid" id="A0A3P8VR99"/>
<evidence type="ECO:0000256" key="3">
    <source>
        <dbReference type="ARBA" id="ARBA00025776"/>
    </source>
</evidence>
<dbReference type="InterPro" id="IPR013783">
    <property type="entry name" value="Ig-like_fold"/>
</dbReference>
<protein>
    <submittedName>
        <fullName evidence="7">Premelanosome protein b</fullName>
    </submittedName>
</protein>
<accession>A0A3P8VR99</accession>
<evidence type="ECO:0000256" key="2">
    <source>
        <dbReference type="ARBA" id="ARBA00023180"/>
    </source>
</evidence>
<dbReference type="PROSITE" id="PS50093">
    <property type="entry name" value="PKD"/>
    <property type="match status" value="1"/>
</dbReference>
<keyword evidence="2" id="KW-0325">Glycoprotein</keyword>
<dbReference type="PANTHER" id="PTHR11861:SF12">
    <property type="entry name" value="MELANOCYTE PROTEIN PMEL 17 PRECURSOR"/>
    <property type="match status" value="1"/>
</dbReference>
<reference evidence="7" key="2">
    <citation type="submission" date="2025-08" db="UniProtKB">
        <authorList>
            <consortium name="Ensembl"/>
        </authorList>
    </citation>
    <scope>IDENTIFICATION</scope>
</reference>
<sequence>MWTPAVLLLLLLLLLGVVSHTVARPKNQFIRYPSWNTKMYPVWKDGDPRYKDSWKGGKVSFNVGNDSPTLTGAKVTFTIEIEYPHNQRVQPGGEVVWAEDCVINGTKYHKSEPVYPAQPTEWEADFPDGTPIIKDQKPDYVFVWKTRGQYWQVEDGPSSSLTIGTDDIPLGSYTMDVVIYHYRSRQKFIPLGYASAQFSITDQIPFAVTMDQVNDVAAGDLRFIQNRAIAFTVALHDPSDYLSDADITFNWDFADGSGALISRELTVTHTYVSSGTFKPKVMIQAVIPDKACNPTAAAPTRAPNPHQDQDITVKPVVSTQAADLHVIVSTSDTEEDTAGGEAPTASTSQFVQATTPPPVHIPDDVDAGRAPGVKVVRRNTDDNDCVIYRYGSFCTSIDVFEGIETVAVKQIDKPVLTTTEKGPRVVDITVTCQGSLPKEVCSVILDAECLTPIHTECNVVEPSVECQLVLRHFFNDSGVYCINVSMSNDVSLGRTSAKVHIEMGPGVSSSGAIALLLGVLVFALVVGILPYSCRHLKSYGPLKEDGLFSGDQKLSQAQRSSVLSKLLRRPGVMDDGPLLQQKPV</sequence>
<dbReference type="SUPFAM" id="SSF49299">
    <property type="entry name" value="PKD domain"/>
    <property type="match status" value="1"/>
</dbReference>
<dbReference type="InterPro" id="IPR045219">
    <property type="entry name" value="PKAT"/>
</dbReference>
<feature type="domain" description="PKD" evidence="6">
    <location>
        <begin position="243"/>
        <end position="277"/>
    </location>
</feature>
<reference evidence="7 8" key="1">
    <citation type="journal article" date="2014" name="Nat. Genet.">
        <title>Whole-genome sequence of a flatfish provides insights into ZW sex chromosome evolution and adaptation to a benthic lifestyle.</title>
        <authorList>
            <person name="Chen S."/>
            <person name="Zhang G."/>
            <person name="Shao C."/>
            <person name="Huang Q."/>
            <person name="Liu G."/>
            <person name="Zhang P."/>
            <person name="Song W."/>
            <person name="An N."/>
            <person name="Chalopin D."/>
            <person name="Volff J.N."/>
            <person name="Hong Y."/>
            <person name="Li Q."/>
            <person name="Sha Z."/>
            <person name="Zhou H."/>
            <person name="Xie M."/>
            <person name="Yu Q."/>
            <person name="Liu Y."/>
            <person name="Xiang H."/>
            <person name="Wang N."/>
            <person name="Wu K."/>
            <person name="Yang C."/>
            <person name="Zhou Q."/>
            <person name="Liao X."/>
            <person name="Yang L."/>
            <person name="Hu Q."/>
            <person name="Zhang J."/>
            <person name="Meng L."/>
            <person name="Jin L."/>
            <person name="Tian Y."/>
            <person name="Lian J."/>
            <person name="Yang J."/>
            <person name="Miao G."/>
            <person name="Liu S."/>
            <person name="Liang Z."/>
            <person name="Yan F."/>
            <person name="Li Y."/>
            <person name="Sun B."/>
            <person name="Zhang H."/>
            <person name="Zhang J."/>
            <person name="Zhu Y."/>
            <person name="Du M."/>
            <person name="Zhao Y."/>
            <person name="Schartl M."/>
            <person name="Tang Q."/>
            <person name="Wang J."/>
        </authorList>
    </citation>
    <scope>NUCLEOTIDE SEQUENCE</scope>
</reference>
<dbReference type="RefSeq" id="XP_008317243.1">
    <property type="nucleotide sequence ID" value="XM_008319021.3"/>
</dbReference>